<evidence type="ECO:0000313" key="3">
    <source>
        <dbReference type="Proteomes" id="UP000249364"/>
    </source>
</evidence>
<comment type="caution">
    <text evidence="2">The sequence shown here is derived from an EMBL/GenBank/DDBJ whole genome shotgun (WGS) entry which is preliminary data.</text>
</comment>
<accession>A0A2W7QSQ9</accession>
<organism evidence="2 3">
    <name type="scientific">Roseinatronobacter thiooxidans</name>
    <dbReference type="NCBI Taxonomy" id="121821"/>
    <lineage>
        <taxon>Bacteria</taxon>
        <taxon>Pseudomonadati</taxon>
        <taxon>Pseudomonadota</taxon>
        <taxon>Alphaproteobacteria</taxon>
        <taxon>Rhodobacterales</taxon>
        <taxon>Paracoccaceae</taxon>
        <taxon>Roseinatronobacter</taxon>
    </lineage>
</organism>
<sequence>MRFHKALIAIGTATALLAGCEGSAPYSNVIDTTGRGVGFSDYAQYMRAQEELSRIRRNEAAQARNVQAPSNAPQFAQPSSAPASIGQQAVAAVRGGAPMPQAAPTPSPVPAAPQQFPVAQQTVGAPLSAIQPSAPMQTASAGTGVSAQQFTPQPFGAAQPDRLVERDFVPQVRVSESEMSAGTSGPNLFVYALSTQHNVGQQRYTRNHPLRWRRWEGACGQFASQDLAQEAFLAAGGPERDPNHLDPDGDGFACWWDPTPFRQAARTVRTRQ</sequence>
<proteinExistence type="predicted"/>
<reference evidence="2 3" key="1">
    <citation type="submission" date="2018-06" db="EMBL/GenBank/DDBJ databases">
        <title>Genomic Encyclopedia of Archaeal and Bacterial Type Strains, Phase II (KMG-II): from individual species to whole genera.</title>
        <authorList>
            <person name="Goeker M."/>
        </authorList>
    </citation>
    <scope>NUCLEOTIDE SEQUENCE [LARGE SCALE GENOMIC DNA]</scope>
    <source>
        <strain evidence="2 3">DSM 13087</strain>
    </source>
</reference>
<keyword evidence="3" id="KW-1185">Reference proteome</keyword>
<feature type="compositionally biased region" description="Low complexity" evidence="1">
    <location>
        <begin position="67"/>
        <end position="100"/>
    </location>
</feature>
<feature type="region of interest" description="Disordered" evidence="1">
    <location>
        <begin position="61"/>
        <end position="113"/>
    </location>
</feature>
<evidence type="ECO:0008006" key="4">
    <source>
        <dbReference type="Google" id="ProtNLM"/>
    </source>
</evidence>
<dbReference type="Proteomes" id="UP000249364">
    <property type="component" value="Unassembled WGS sequence"/>
</dbReference>
<dbReference type="STRING" id="121821.GCA_001870675_02886"/>
<feature type="region of interest" description="Disordered" evidence="1">
    <location>
        <begin position="135"/>
        <end position="158"/>
    </location>
</feature>
<dbReference type="RefSeq" id="WP_071470682.1">
    <property type="nucleotide sequence ID" value="NZ_MEHT01000045.1"/>
</dbReference>
<name>A0A2W7QSQ9_9RHOB</name>
<gene>
    <name evidence="2" type="ORF">LY56_00965</name>
</gene>
<dbReference type="PROSITE" id="PS51257">
    <property type="entry name" value="PROKAR_LIPOPROTEIN"/>
    <property type="match status" value="1"/>
</dbReference>
<protein>
    <recommendedName>
        <fullName evidence="4">Excalibur calcium-binding domain-containing protein</fullName>
    </recommendedName>
</protein>
<feature type="compositionally biased region" description="Pro residues" evidence="1">
    <location>
        <begin position="101"/>
        <end position="111"/>
    </location>
</feature>
<dbReference type="EMBL" id="QKZQ01000003">
    <property type="protein sequence ID" value="PZX46757.1"/>
    <property type="molecule type" value="Genomic_DNA"/>
</dbReference>
<evidence type="ECO:0000256" key="1">
    <source>
        <dbReference type="SAM" id="MobiDB-lite"/>
    </source>
</evidence>
<dbReference type="AlphaFoldDB" id="A0A2W7QSQ9"/>
<dbReference type="OrthoDB" id="7951357at2"/>
<feature type="compositionally biased region" description="Polar residues" evidence="1">
    <location>
        <begin position="135"/>
        <end position="152"/>
    </location>
</feature>
<evidence type="ECO:0000313" key="2">
    <source>
        <dbReference type="EMBL" id="PZX46757.1"/>
    </source>
</evidence>